<evidence type="ECO:0000256" key="9">
    <source>
        <dbReference type="ARBA" id="ARBA00022989"/>
    </source>
</evidence>
<reference evidence="15 16" key="1">
    <citation type="submission" date="2018-08" db="EMBL/GenBank/DDBJ databases">
        <title>Wenzhouxiangella salilacus sp. nov., a novel bacterium isolated from a saline lake in Xinjiang Province, China.</title>
        <authorList>
            <person name="Han S."/>
        </authorList>
    </citation>
    <scope>NUCLEOTIDE SEQUENCE [LARGE SCALE GENOMIC DNA]</scope>
    <source>
        <strain evidence="15 16">XDB06</strain>
    </source>
</reference>
<dbReference type="GO" id="GO:0009055">
    <property type="term" value="F:electron transfer activity"/>
    <property type="evidence" value="ECO:0007669"/>
    <property type="project" value="InterPro"/>
</dbReference>
<sequence length="195" mass="21547">MQLSVPKPEGKIPPFKHARSTAMSESARYSGISTLNHWITAILAFVMWTLGLAGGSAPEAAEGYIMSIHIGLGFFVLLFVLWRIGFRLYEGFPEPAAANRFESMAASLVHRLMLLVLLAMVLTGPLYLFTEGEGMNVFGWFTFYIPAPLGEGVHEAAETVHKFSGQYLLPILVGLHILAAAKHWLFDREASPREL</sequence>
<gene>
    <name evidence="15" type="ORF">DZC52_11125</name>
</gene>
<dbReference type="SUPFAM" id="SSF81342">
    <property type="entry name" value="Transmembrane di-heme cytochromes"/>
    <property type="match status" value="1"/>
</dbReference>
<dbReference type="EMBL" id="QUZK01000042">
    <property type="protein sequence ID" value="RFF29642.1"/>
    <property type="molecule type" value="Genomic_DNA"/>
</dbReference>
<keyword evidence="16" id="KW-1185">Reference proteome</keyword>
<comment type="caution">
    <text evidence="15">The sequence shown here is derived from an EMBL/GenBank/DDBJ whole genome shotgun (WGS) entry which is preliminary data.</text>
</comment>
<evidence type="ECO:0000256" key="7">
    <source>
        <dbReference type="ARBA" id="ARBA00022723"/>
    </source>
</evidence>
<evidence type="ECO:0000256" key="5">
    <source>
        <dbReference type="ARBA" id="ARBA00022617"/>
    </source>
</evidence>
<dbReference type="GO" id="GO:0020037">
    <property type="term" value="F:heme binding"/>
    <property type="evidence" value="ECO:0007669"/>
    <property type="project" value="TreeGrafter"/>
</dbReference>
<name>A0A3E1K6K2_9GAMM</name>
<feature type="transmembrane region" description="Helical" evidence="13">
    <location>
        <begin position="108"/>
        <end position="129"/>
    </location>
</feature>
<evidence type="ECO:0000256" key="8">
    <source>
        <dbReference type="ARBA" id="ARBA00022982"/>
    </source>
</evidence>
<evidence type="ECO:0000256" key="2">
    <source>
        <dbReference type="ARBA" id="ARBA00004651"/>
    </source>
</evidence>
<dbReference type="PANTHER" id="PTHR30529">
    <property type="entry name" value="CYTOCHROME B561"/>
    <property type="match status" value="1"/>
</dbReference>
<comment type="subcellular location">
    <subcellularLocation>
        <location evidence="2">Cell membrane</location>
        <topology evidence="2">Multi-pass membrane protein</topology>
    </subcellularLocation>
</comment>
<keyword evidence="4" id="KW-1003">Cell membrane</keyword>
<evidence type="ECO:0000256" key="3">
    <source>
        <dbReference type="ARBA" id="ARBA00022448"/>
    </source>
</evidence>
<evidence type="ECO:0000313" key="16">
    <source>
        <dbReference type="Proteomes" id="UP000260351"/>
    </source>
</evidence>
<evidence type="ECO:0000256" key="4">
    <source>
        <dbReference type="ARBA" id="ARBA00022475"/>
    </source>
</evidence>
<keyword evidence="7" id="KW-0479">Metal-binding</keyword>
<feature type="domain" description="Cytochrome b561 bacterial/Ni-hydrogenase" evidence="14">
    <location>
        <begin position="28"/>
        <end position="189"/>
    </location>
</feature>
<comment type="cofactor">
    <cofactor evidence="1">
        <name>heme b</name>
        <dbReference type="ChEBI" id="CHEBI:60344"/>
    </cofactor>
</comment>
<keyword evidence="6 13" id="KW-0812">Transmembrane</keyword>
<evidence type="ECO:0000256" key="13">
    <source>
        <dbReference type="SAM" id="Phobius"/>
    </source>
</evidence>
<dbReference type="GO" id="GO:0005886">
    <property type="term" value="C:plasma membrane"/>
    <property type="evidence" value="ECO:0007669"/>
    <property type="project" value="UniProtKB-SubCell"/>
</dbReference>
<dbReference type="InterPro" id="IPR016174">
    <property type="entry name" value="Di-haem_cyt_TM"/>
</dbReference>
<evidence type="ECO:0000256" key="10">
    <source>
        <dbReference type="ARBA" id="ARBA00023004"/>
    </source>
</evidence>
<evidence type="ECO:0000256" key="12">
    <source>
        <dbReference type="ARBA" id="ARBA00037975"/>
    </source>
</evidence>
<evidence type="ECO:0000256" key="11">
    <source>
        <dbReference type="ARBA" id="ARBA00023136"/>
    </source>
</evidence>
<evidence type="ECO:0000256" key="1">
    <source>
        <dbReference type="ARBA" id="ARBA00001970"/>
    </source>
</evidence>
<dbReference type="PANTHER" id="PTHR30529:SF1">
    <property type="entry name" value="CYTOCHROME B561 HOMOLOG 2"/>
    <property type="match status" value="1"/>
</dbReference>
<keyword evidence="9 13" id="KW-1133">Transmembrane helix</keyword>
<dbReference type="GO" id="GO:0046872">
    <property type="term" value="F:metal ion binding"/>
    <property type="evidence" value="ECO:0007669"/>
    <property type="project" value="UniProtKB-KW"/>
</dbReference>
<accession>A0A3E1K6K2</accession>
<dbReference type="InterPro" id="IPR052168">
    <property type="entry name" value="Cytochrome_b561_oxidase"/>
</dbReference>
<feature type="transmembrane region" description="Helical" evidence="13">
    <location>
        <begin position="167"/>
        <end position="186"/>
    </location>
</feature>
<proteinExistence type="inferred from homology"/>
<evidence type="ECO:0000259" key="14">
    <source>
        <dbReference type="Pfam" id="PF01292"/>
    </source>
</evidence>
<dbReference type="Pfam" id="PF01292">
    <property type="entry name" value="Ni_hydr_CYTB"/>
    <property type="match status" value="1"/>
</dbReference>
<evidence type="ECO:0000256" key="6">
    <source>
        <dbReference type="ARBA" id="ARBA00022692"/>
    </source>
</evidence>
<feature type="transmembrane region" description="Helical" evidence="13">
    <location>
        <begin position="63"/>
        <end position="82"/>
    </location>
</feature>
<dbReference type="AlphaFoldDB" id="A0A3E1K6K2"/>
<feature type="transmembrane region" description="Helical" evidence="13">
    <location>
        <begin position="38"/>
        <end position="57"/>
    </location>
</feature>
<comment type="similarity">
    <text evidence="12">Belongs to the cytochrome b561 family.</text>
</comment>
<protein>
    <submittedName>
        <fullName evidence="15">Cytochrome B</fullName>
    </submittedName>
</protein>
<keyword evidence="5" id="KW-0349">Heme</keyword>
<keyword evidence="3" id="KW-0813">Transport</keyword>
<dbReference type="InterPro" id="IPR011577">
    <property type="entry name" value="Cyt_b561_bac/Ni-Hgenase"/>
</dbReference>
<keyword evidence="10" id="KW-0408">Iron</keyword>
<dbReference type="Proteomes" id="UP000260351">
    <property type="component" value="Unassembled WGS sequence"/>
</dbReference>
<keyword evidence="11 13" id="KW-0472">Membrane</keyword>
<keyword evidence="8" id="KW-0249">Electron transport</keyword>
<dbReference type="GO" id="GO:0022904">
    <property type="term" value="P:respiratory electron transport chain"/>
    <property type="evidence" value="ECO:0007669"/>
    <property type="project" value="InterPro"/>
</dbReference>
<dbReference type="OrthoDB" id="9793784at2"/>
<organism evidence="15 16">
    <name type="scientific">Wenzhouxiangella sediminis</name>
    <dbReference type="NCBI Taxonomy" id="1792836"/>
    <lineage>
        <taxon>Bacteria</taxon>
        <taxon>Pseudomonadati</taxon>
        <taxon>Pseudomonadota</taxon>
        <taxon>Gammaproteobacteria</taxon>
        <taxon>Chromatiales</taxon>
        <taxon>Wenzhouxiangellaceae</taxon>
        <taxon>Wenzhouxiangella</taxon>
    </lineage>
</organism>
<evidence type="ECO:0000313" key="15">
    <source>
        <dbReference type="EMBL" id="RFF29642.1"/>
    </source>
</evidence>